<name>A0A8S5L6D8_9CAUD</name>
<dbReference type="EMBL" id="BK014641">
    <property type="protein sequence ID" value="DAD65337.1"/>
    <property type="molecule type" value="Genomic_DNA"/>
</dbReference>
<organism evidence="1">
    <name type="scientific">Myoviridae sp. ctOoC8</name>
    <dbReference type="NCBI Taxonomy" id="2823542"/>
    <lineage>
        <taxon>Viruses</taxon>
        <taxon>Duplodnaviria</taxon>
        <taxon>Heunggongvirae</taxon>
        <taxon>Uroviricota</taxon>
        <taxon>Caudoviricetes</taxon>
    </lineage>
</organism>
<evidence type="ECO:0000313" key="1">
    <source>
        <dbReference type="EMBL" id="DAD65337.1"/>
    </source>
</evidence>
<protein>
    <submittedName>
        <fullName evidence="1">Uncharacterized protein</fullName>
    </submittedName>
</protein>
<proteinExistence type="predicted"/>
<sequence>METYFKPLFLALQKRIMENVPEIRFIDQNIGQLGFDEYRAMVSFPAVLVDFPSTSFSALSGNAQLGISFIEITLVFAPYSQTYQMAPDNVKDLGLQYFEIEQKVFAALQGWDCEGLCTSLVRTQAQSQNNNDIGMRVRKLTFSTSFEDYTLDHDEYREVEFRFSGDIIP</sequence>
<reference evidence="1" key="1">
    <citation type="journal article" date="2021" name="Proc. Natl. Acad. Sci. U.S.A.">
        <title>A Catalog of Tens of Thousands of Viruses from Human Metagenomes Reveals Hidden Associations with Chronic Diseases.</title>
        <authorList>
            <person name="Tisza M.J."/>
            <person name="Buck C.B."/>
        </authorList>
    </citation>
    <scope>NUCLEOTIDE SEQUENCE</scope>
    <source>
        <strain evidence="1">CtOoC8</strain>
    </source>
</reference>
<accession>A0A8S5L6D8</accession>